<gene>
    <name evidence="1" type="ORF">Pdw03_3938</name>
</gene>
<protein>
    <recommendedName>
        <fullName evidence="3">Nucleotidyl transferase AbiEii/AbiGii toxin family protein</fullName>
    </recommendedName>
</protein>
<accession>A0A7T6XH84</accession>
<evidence type="ECO:0008006" key="3">
    <source>
        <dbReference type="Google" id="ProtNLM"/>
    </source>
</evidence>
<dbReference type="AlphaFoldDB" id="A0A7T6XH84"/>
<dbReference type="OMA" id="PDWQSPY"/>
<dbReference type="VEuPathDB" id="FungiDB:PDIP_75160"/>
<evidence type="ECO:0000313" key="2">
    <source>
        <dbReference type="Proteomes" id="UP000595662"/>
    </source>
</evidence>
<dbReference type="GeneID" id="26235832"/>
<name>A0A7T6XH84_PENDI</name>
<proteinExistence type="predicted"/>
<dbReference type="Proteomes" id="UP000595662">
    <property type="component" value="Chromosome 1"/>
</dbReference>
<sequence length="201" mass="22005">MSTPSFAELEAAAGAVIGILKTMPEFSNSRIAVIGGLGLWNYLRRYRTTEDVDFLITVQGAPKAVKDRLLAMPSSPFQQQAQLFFYKGVGGKLIQIDITPDWQSPYIPSAAVPISAARLNALPYISELNLLVFKINCCGLRPTPAKKLRDATDARTLAEDLCSRGSINLTPAQKSAVLQGLDDVAHLSRRDKSWWMAKLAL</sequence>
<dbReference type="EMBL" id="CP060774">
    <property type="protein sequence ID" value="QQK41084.1"/>
    <property type="molecule type" value="Genomic_DNA"/>
</dbReference>
<dbReference type="KEGG" id="pdp:PDIP_75160"/>
<dbReference type="RefSeq" id="XP_014531673.1">
    <property type="nucleotide sequence ID" value="XM_014676187.1"/>
</dbReference>
<reference evidence="1 2" key="1">
    <citation type="submission" date="2020-08" db="EMBL/GenBank/DDBJ databases">
        <title>The completed genome sequence of the pathogenic ascomycete fungus Penicillium digitatum.</title>
        <authorList>
            <person name="Wang M."/>
        </authorList>
    </citation>
    <scope>NUCLEOTIDE SEQUENCE [LARGE SCALE GENOMIC DNA]</scope>
    <source>
        <strain evidence="1 2">PdW03</strain>
    </source>
</reference>
<organism evidence="1 2">
    <name type="scientific">Penicillium digitatum</name>
    <name type="common">Green mold</name>
    <dbReference type="NCBI Taxonomy" id="36651"/>
    <lineage>
        <taxon>Eukaryota</taxon>
        <taxon>Fungi</taxon>
        <taxon>Dikarya</taxon>
        <taxon>Ascomycota</taxon>
        <taxon>Pezizomycotina</taxon>
        <taxon>Eurotiomycetes</taxon>
        <taxon>Eurotiomycetidae</taxon>
        <taxon>Eurotiales</taxon>
        <taxon>Aspergillaceae</taxon>
        <taxon>Penicillium</taxon>
    </lineage>
</organism>
<evidence type="ECO:0000313" key="1">
    <source>
        <dbReference type="EMBL" id="QQK41084.1"/>
    </source>
</evidence>